<reference evidence="3" key="1">
    <citation type="submission" date="2025-08" db="UniProtKB">
        <authorList>
            <consortium name="Ensembl"/>
        </authorList>
    </citation>
    <scope>IDENTIFICATION</scope>
</reference>
<dbReference type="Ensembl" id="ENSSLDT00000003663.1">
    <property type="protein sequence ID" value="ENSSLDP00000003540.1"/>
    <property type="gene ID" value="ENSSLDG00000002798.1"/>
</dbReference>
<sequence length="235" mass="25424">MHQLHPVPPPTSSALLLRSLWLLFLLTPITGTTDSAPTPDTSRPFNTTLLFDSGAPGYSLRNCSCSAPVLDCDEALANSLCRCHTVLRSALPLAGLRDPGQLTVWVKELWVLEELLNRSMVGHLHLSFCGIKPMHSQYLALLGLQTLRIHSAAAEAPYRNQEITLLPAGGAAVELEALSFDLSSSFHLTILDVAVLNGRSALKAYSVVGPPFLRIFPLAPSSIIFLTFIGLNMLS</sequence>
<evidence type="ECO:0000313" key="4">
    <source>
        <dbReference type="Proteomes" id="UP000261360"/>
    </source>
</evidence>
<keyword evidence="2" id="KW-0732">Signal</keyword>
<feature type="chain" id="PRO_5017439263" evidence="2">
    <location>
        <begin position="32"/>
        <end position="235"/>
    </location>
</feature>
<organism evidence="3 4">
    <name type="scientific">Seriola lalandi dorsalis</name>
    <dbReference type="NCBI Taxonomy" id="1841481"/>
    <lineage>
        <taxon>Eukaryota</taxon>
        <taxon>Metazoa</taxon>
        <taxon>Chordata</taxon>
        <taxon>Craniata</taxon>
        <taxon>Vertebrata</taxon>
        <taxon>Euteleostomi</taxon>
        <taxon>Actinopterygii</taxon>
        <taxon>Neopterygii</taxon>
        <taxon>Teleostei</taxon>
        <taxon>Neoteleostei</taxon>
        <taxon>Acanthomorphata</taxon>
        <taxon>Carangaria</taxon>
        <taxon>Carangiformes</taxon>
        <taxon>Carangidae</taxon>
        <taxon>Seriola</taxon>
    </lineage>
</organism>
<keyword evidence="1" id="KW-1133">Transmembrane helix</keyword>
<feature type="signal peptide" evidence="2">
    <location>
        <begin position="1"/>
        <end position="31"/>
    </location>
</feature>
<dbReference type="PANTHER" id="PTHR35658">
    <property type="entry name" value="RCG58666, ISOFORM CRA_A"/>
    <property type="match status" value="1"/>
</dbReference>
<dbReference type="Pfam" id="PF15137">
    <property type="entry name" value="ECPIP"/>
    <property type="match status" value="1"/>
</dbReference>
<evidence type="ECO:0000313" key="3">
    <source>
        <dbReference type="Ensembl" id="ENSSLDP00000003540.1"/>
    </source>
</evidence>
<evidence type="ECO:0000256" key="2">
    <source>
        <dbReference type="SAM" id="SignalP"/>
    </source>
</evidence>
<dbReference type="STRING" id="1841481.ENSSLDP00000003540"/>
<feature type="transmembrane region" description="Helical" evidence="1">
    <location>
        <begin position="215"/>
        <end position="234"/>
    </location>
</feature>
<keyword evidence="1" id="KW-0472">Membrane</keyword>
<accession>A0A3B4WHY3</accession>
<dbReference type="PANTHER" id="PTHR35658:SF1">
    <property type="entry name" value="CHROMOSOME 21 OPEN READING FRAME 62"/>
    <property type="match status" value="1"/>
</dbReference>
<proteinExistence type="predicted"/>
<protein>
    <submittedName>
        <fullName evidence="3">Uncharacterized protein</fullName>
    </submittedName>
</protein>
<dbReference type="Proteomes" id="UP000261360">
    <property type="component" value="Unplaced"/>
</dbReference>
<name>A0A3B4WHY3_SERLL</name>
<evidence type="ECO:0000256" key="1">
    <source>
        <dbReference type="SAM" id="Phobius"/>
    </source>
</evidence>
<dbReference type="GeneTree" id="ENSGT00390000016499"/>
<keyword evidence="4" id="KW-1185">Reference proteome</keyword>
<dbReference type="InterPro" id="IPR029250">
    <property type="entry name" value="ECPIP"/>
</dbReference>
<reference evidence="3" key="2">
    <citation type="submission" date="2025-09" db="UniProtKB">
        <authorList>
            <consortium name="Ensembl"/>
        </authorList>
    </citation>
    <scope>IDENTIFICATION</scope>
</reference>
<keyword evidence="1" id="KW-0812">Transmembrane</keyword>
<dbReference type="AlphaFoldDB" id="A0A3B4WHY3"/>